<dbReference type="Gene3D" id="1.20.1250.20">
    <property type="entry name" value="MFS general substrate transporter like domains"/>
    <property type="match status" value="2"/>
</dbReference>
<dbReference type="PANTHER" id="PTHR43129">
    <property type="entry name" value="FOSMIDOMYCIN RESISTANCE PROTEIN"/>
    <property type="match status" value="1"/>
</dbReference>
<dbReference type="AlphaFoldDB" id="A0A266QDI9"/>
<protein>
    <submittedName>
        <fullName evidence="6">MFS transporter</fullName>
    </submittedName>
</protein>
<feature type="domain" description="Major facilitator superfamily (MFS) profile" evidence="5">
    <location>
        <begin position="26"/>
        <end position="405"/>
    </location>
</feature>
<feature type="transmembrane region" description="Helical" evidence="4">
    <location>
        <begin position="294"/>
        <end position="310"/>
    </location>
</feature>
<dbReference type="InterPro" id="IPR020846">
    <property type="entry name" value="MFS_dom"/>
</dbReference>
<keyword evidence="7" id="KW-1185">Reference proteome</keyword>
<name>A0A266QDI9_9GAMM</name>
<dbReference type="GO" id="GO:0022857">
    <property type="term" value="F:transmembrane transporter activity"/>
    <property type="evidence" value="ECO:0007669"/>
    <property type="project" value="InterPro"/>
</dbReference>
<evidence type="ECO:0000313" key="7">
    <source>
        <dbReference type="Proteomes" id="UP000216101"/>
    </source>
</evidence>
<keyword evidence="1 4" id="KW-0812">Transmembrane</keyword>
<dbReference type="RefSeq" id="WP_078045844.1">
    <property type="nucleotide sequence ID" value="NZ_NHNI01000001.1"/>
</dbReference>
<organism evidence="6 7">
    <name type="scientific">Cellvibrio mixtus</name>
    <dbReference type="NCBI Taxonomy" id="39650"/>
    <lineage>
        <taxon>Bacteria</taxon>
        <taxon>Pseudomonadati</taxon>
        <taxon>Pseudomonadota</taxon>
        <taxon>Gammaproteobacteria</taxon>
        <taxon>Cellvibrionales</taxon>
        <taxon>Cellvibrionaceae</taxon>
        <taxon>Cellvibrio</taxon>
    </lineage>
</organism>
<gene>
    <name evidence="6" type="ORF">CBP51_06020</name>
</gene>
<feature type="transmembrane region" description="Helical" evidence="4">
    <location>
        <begin position="316"/>
        <end position="339"/>
    </location>
</feature>
<evidence type="ECO:0000256" key="4">
    <source>
        <dbReference type="SAM" id="Phobius"/>
    </source>
</evidence>
<feature type="transmembrane region" description="Helical" evidence="4">
    <location>
        <begin position="223"/>
        <end position="245"/>
    </location>
</feature>
<feature type="transmembrane region" description="Helical" evidence="4">
    <location>
        <begin position="23"/>
        <end position="44"/>
    </location>
</feature>
<dbReference type="PROSITE" id="PS50850">
    <property type="entry name" value="MFS"/>
    <property type="match status" value="1"/>
</dbReference>
<feature type="transmembrane region" description="Helical" evidence="4">
    <location>
        <begin position="96"/>
        <end position="125"/>
    </location>
</feature>
<proteinExistence type="predicted"/>
<dbReference type="CDD" id="cd17478">
    <property type="entry name" value="MFS_FsR"/>
    <property type="match status" value="1"/>
</dbReference>
<reference evidence="7" key="1">
    <citation type="submission" date="2017-05" db="EMBL/GenBank/DDBJ databases">
        <authorList>
            <person name="Barney B.M."/>
        </authorList>
    </citation>
    <scope>NUCLEOTIDE SEQUENCE [LARGE SCALE GENOMIC DNA]</scope>
    <source>
        <strain evidence="7">PSBB022</strain>
    </source>
</reference>
<feature type="transmembrane region" description="Helical" evidence="4">
    <location>
        <begin position="351"/>
        <end position="373"/>
    </location>
</feature>
<feature type="transmembrane region" description="Helical" evidence="4">
    <location>
        <begin position="379"/>
        <end position="399"/>
    </location>
</feature>
<dbReference type="PANTHER" id="PTHR43129:SF1">
    <property type="entry name" value="FOSMIDOMYCIN RESISTANCE PROTEIN"/>
    <property type="match status" value="1"/>
</dbReference>
<evidence type="ECO:0000256" key="3">
    <source>
        <dbReference type="ARBA" id="ARBA00023136"/>
    </source>
</evidence>
<dbReference type="GO" id="GO:0005886">
    <property type="term" value="C:plasma membrane"/>
    <property type="evidence" value="ECO:0007669"/>
    <property type="project" value="TreeGrafter"/>
</dbReference>
<dbReference type="SUPFAM" id="SSF103473">
    <property type="entry name" value="MFS general substrate transporter"/>
    <property type="match status" value="1"/>
</dbReference>
<keyword evidence="3 4" id="KW-0472">Membrane</keyword>
<feature type="transmembrane region" description="Helical" evidence="4">
    <location>
        <begin position="265"/>
        <end position="282"/>
    </location>
</feature>
<dbReference type="Proteomes" id="UP000216101">
    <property type="component" value="Unassembled WGS sequence"/>
</dbReference>
<dbReference type="InterPro" id="IPR036259">
    <property type="entry name" value="MFS_trans_sf"/>
</dbReference>
<keyword evidence="2 4" id="KW-1133">Transmembrane helix</keyword>
<dbReference type="InterPro" id="IPR011701">
    <property type="entry name" value="MFS"/>
</dbReference>
<dbReference type="Pfam" id="PF07690">
    <property type="entry name" value="MFS_1"/>
    <property type="match status" value="1"/>
</dbReference>
<feature type="transmembrane region" description="Helical" evidence="4">
    <location>
        <begin position="179"/>
        <end position="202"/>
    </location>
</feature>
<feature type="transmembrane region" description="Helical" evidence="4">
    <location>
        <begin position="56"/>
        <end position="76"/>
    </location>
</feature>
<evidence type="ECO:0000313" key="6">
    <source>
        <dbReference type="EMBL" id="OZY87954.1"/>
    </source>
</evidence>
<evidence type="ECO:0000256" key="1">
    <source>
        <dbReference type="ARBA" id="ARBA00022692"/>
    </source>
</evidence>
<sequence>MTQMEPIPEQTFKPAEFDATRTFVPVIGAVSFVHLLNDLIQAILPSIYPMLKTNYELSFTQIGMITLAFQMTASLFQPAIGLYTDKHPKPYLLPMGMMFTLLGLVMLALATSFTWLLIASAMIGLGSSTFHPEASRVARMASGGRFGFAQSFFQVGGNAGSAFGPLLAAAIIIPQGQGAIGWFTLFAILGVAVLLGVSRWTIRSGASIKSVKKHAHFAHLTRNQVIGALTVLALLVFSKYIYMAAFTNYYTFYLIEKFSTSVADAQLFLFLFLAAVALGTFAGGPIGDKVGRKAVIWISILGAAPFTLLFPYCNLFWTAVLSVVIGLVLSSAFSAIVVLAQELVPNKIGMISGVFFGLMFGISGIAAAGLGALADATSIEYMFDLCAFLPLLGIITLFLPRMNRG</sequence>
<accession>A0A266QDI9</accession>
<comment type="caution">
    <text evidence="6">The sequence shown here is derived from an EMBL/GenBank/DDBJ whole genome shotgun (WGS) entry which is preliminary data.</text>
</comment>
<evidence type="ECO:0000259" key="5">
    <source>
        <dbReference type="PROSITE" id="PS50850"/>
    </source>
</evidence>
<dbReference type="EMBL" id="NHNI01000001">
    <property type="protein sequence ID" value="OZY87954.1"/>
    <property type="molecule type" value="Genomic_DNA"/>
</dbReference>
<evidence type="ECO:0000256" key="2">
    <source>
        <dbReference type="ARBA" id="ARBA00022989"/>
    </source>
</evidence>